<dbReference type="Gene3D" id="3.80.10.10">
    <property type="entry name" value="Ribonuclease Inhibitor"/>
    <property type="match status" value="1"/>
</dbReference>
<evidence type="ECO:0000313" key="2">
    <source>
        <dbReference type="Proteomes" id="UP001341840"/>
    </source>
</evidence>
<dbReference type="InterPro" id="IPR032675">
    <property type="entry name" value="LRR_dom_sf"/>
</dbReference>
<evidence type="ECO:0000313" key="1">
    <source>
        <dbReference type="EMBL" id="MED6121509.1"/>
    </source>
</evidence>
<dbReference type="PANTHER" id="PTHR38926:SF2">
    <property type="entry name" value="F-BOX_LRR-REPEAT PROTEIN 21-RELATED"/>
    <property type="match status" value="1"/>
</dbReference>
<proteinExistence type="predicted"/>
<dbReference type="Proteomes" id="UP001341840">
    <property type="component" value="Unassembled WGS sequence"/>
</dbReference>
<reference evidence="1 2" key="1">
    <citation type="journal article" date="2023" name="Plants (Basel)">
        <title>Bridging the Gap: Combining Genomics and Transcriptomics Approaches to Understand Stylosanthes scabra, an Orphan Legume from the Brazilian Caatinga.</title>
        <authorList>
            <person name="Ferreira-Neto J.R.C."/>
            <person name="da Silva M.D."/>
            <person name="Binneck E."/>
            <person name="de Melo N.F."/>
            <person name="da Silva R.H."/>
            <person name="de Melo A.L.T.M."/>
            <person name="Pandolfi V."/>
            <person name="Bustamante F.O."/>
            <person name="Brasileiro-Vidal A.C."/>
            <person name="Benko-Iseppon A.M."/>
        </authorList>
    </citation>
    <scope>NUCLEOTIDE SEQUENCE [LARGE SCALE GENOMIC DNA]</scope>
    <source>
        <tissue evidence="1">Leaves</tissue>
    </source>
</reference>
<sequence length="230" mass="26841">MCGVWRHICKDPLMWRTLNMRILHTRHRRLTGHTLDKLCHRAVDRSNGLLEQIFLDQFVTGDLLLHIVNRNHCIRVMRIKRCTISSKALIEAAKKLRLLEELDLSLFDDLTWKSLEAVGRNCSGLRSLKLNKVLPTRSYQQSNKGKNSQAFAIAKYMGELRHLELLGNCLDGTGLVAILDGCPHLESLDLRGCRFRLTESLTRRCSQRIKRVRFPHERIHDEYFRALRYN</sequence>
<accession>A0ABU6RBX4</accession>
<organism evidence="1 2">
    <name type="scientific">Stylosanthes scabra</name>
    <dbReference type="NCBI Taxonomy" id="79078"/>
    <lineage>
        <taxon>Eukaryota</taxon>
        <taxon>Viridiplantae</taxon>
        <taxon>Streptophyta</taxon>
        <taxon>Embryophyta</taxon>
        <taxon>Tracheophyta</taxon>
        <taxon>Spermatophyta</taxon>
        <taxon>Magnoliopsida</taxon>
        <taxon>eudicotyledons</taxon>
        <taxon>Gunneridae</taxon>
        <taxon>Pentapetalae</taxon>
        <taxon>rosids</taxon>
        <taxon>fabids</taxon>
        <taxon>Fabales</taxon>
        <taxon>Fabaceae</taxon>
        <taxon>Papilionoideae</taxon>
        <taxon>50 kb inversion clade</taxon>
        <taxon>dalbergioids sensu lato</taxon>
        <taxon>Dalbergieae</taxon>
        <taxon>Pterocarpus clade</taxon>
        <taxon>Stylosanthes</taxon>
    </lineage>
</organism>
<comment type="caution">
    <text evidence="1">The sequence shown here is derived from an EMBL/GenBank/DDBJ whole genome shotgun (WGS) entry which is preliminary data.</text>
</comment>
<keyword evidence="2" id="KW-1185">Reference proteome</keyword>
<dbReference type="EMBL" id="JASCZI010030339">
    <property type="protein sequence ID" value="MED6121509.1"/>
    <property type="molecule type" value="Genomic_DNA"/>
</dbReference>
<dbReference type="PANTHER" id="PTHR38926">
    <property type="entry name" value="F-BOX DOMAIN CONTAINING PROTEIN, EXPRESSED"/>
    <property type="match status" value="1"/>
</dbReference>
<dbReference type="SUPFAM" id="SSF52047">
    <property type="entry name" value="RNI-like"/>
    <property type="match status" value="1"/>
</dbReference>
<protein>
    <submittedName>
        <fullName evidence="1">Uncharacterized protein</fullName>
    </submittedName>
</protein>
<gene>
    <name evidence="1" type="ORF">PIB30_030937</name>
</gene>
<name>A0ABU6RBX4_9FABA</name>